<feature type="transmembrane region" description="Helical" evidence="10">
    <location>
        <begin position="1885"/>
        <end position="1905"/>
    </location>
</feature>
<dbReference type="Gene3D" id="1.10.287.70">
    <property type="match status" value="1"/>
</dbReference>
<dbReference type="PROSITE" id="PS51111">
    <property type="entry name" value="REJ"/>
    <property type="match status" value="1"/>
</dbReference>
<comment type="similarity">
    <text evidence="2">Belongs to the polycystin family.</text>
</comment>
<evidence type="ECO:0000256" key="8">
    <source>
        <dbReference type="SAM" id="Coils"/>
    </source>
</evidence>
<feature type="domain" description="PLAT" evidence="12">
    <location>
        <begin position="1169"/>
        <end position="1286"/>
    </location>
</feature>
<organism evidence="14 15">
    <name type="scientific">Erinaceus europaeus</name>
    <name type="common">Western European hedgehog</name>
    <dbReference type="NCBI Taxonomy" id="9365"/>
    <lineage>
        <taxon>Eukaryota</taxon>
        <taxon>Metazoa</taxon>
        <taxon>Chordata</taxon>
        <taxon>Craniata</taxon>
        <taxon>Vertebrata</taxon>
        <taxon>Euteleostomi</taxon>
        <taxon>Mammalia</taxon>
        <taxon>Eutheria</taxon>
        <taxon>Laurasiatheria</taxon>
        <taxon>Eulipotyphla</taxon>
        <taxon>Erinaceidae</taxon>
        <taxon>Erinaceinae</taxon>
        <taxon>Erinaceus</taxon>
    </lineage>
</organism>
<dbReference type="PANTHER" id="PTHR10877">
    <property type="entry name" value="POLYCYSTIN FAMILY MEMBER"/>
    <property type="match status" value="1"/>
</dbReference>
<feature type="transmembrane region" description="Helical" evidence="10">
    <location>
        <begin position="1329"/>
        <end position="1347"/>
    </location>
</feature>
<evidence type="ECO:0000256" key="6">
    <source>
        <dbReference type="ARBA" id="ARBA00023136"/>
    </source>
</evidence>
<feature type="chain" id="PRO_5046654375" evidence="11">
    <location>
        <begin position="18"/>
        <end position="2173"/>
    </location>
</feature>
<feature type="domain" description="REJ" evidence="13">
    <location>
        <begin position="152"/>
        <end position="853"/>
    </location>
</feature>
<feature type="transmembrane region" description="Helical" evidence="10">
    <location>
        <begin position="1367"/>
        <end position="1389"/>
    </location>
</feature>
<keyword evidence="4 11" id="KW-0732">Signal</keyword>
<feature type="signal peptide" evidence="11">
    <location>
        <begin position="1"/>
        <end position="17"/>
    </location>
</feature>
<gene>
    <name evidence="15" type="primary">LOC132537993</name>
</gene>
<dbReference type="InterPro" id="IPR002859">
    <property type="entry name" value="PKD/REJ-like"/>
</dbReference>
<dbReference type="Pfam" id="PF01477">
    <property type="entry name" value="PLAT"/>
    <property type="match status" value="1"/>
</dbReference>
<feature type="coiled-coil region" evidence="8">
    <location>
        <begin position="711"/>
        <end position="738"/>
    </location>
</feature>
<feature type="transmembrane region" description="Helical" evidence="10">
    <location>
        <begin position="2066"/>
        <end position="2091"/>
    </location>
</feature>
<dbReference type="SMART" id="SM00308">
    <property type="entry name" value="LH2"/>
    <property type="match status" value="1"/>
</dbReference>
<evidence type="ECO:0000256" key="9">
    <source>
        <dbReference type="SAM" id="MobiDB-lite"/>
    </source>
</evidence>
<keyword evidence="8" id="KW-0175">Coiled coil</keyword>
<evidence type="ECO:0000256" key="11">
    <source>
        <dbReference type="SAM" id="SignalP"/>
    </source>
</evidence>
<dbReference type="InterPro" id="IPR051223">
    <property type="entry name" value="Polycystin"/>
</dbReference>
<evidence type="ECO:0000259" key="12">
    <source>
        <dbReference type="PROSITE" id="PS50095"/>
    </source>
</evidence>
<comment type="caution">
    <text evidence="7">Lacks conserved residue(s) required for the propagation of feature annotation.</text>
</comment>
<dbReference type="Pfam" id="PF02010">
    <property type="entry name" value="REJ"/>
    <property type="match status" value="1"/>
</dbReference>
<dbReference type="Gene3D" id="2.60.60.20">
    <property type="entry name" value="PLAT/LH2 domain"/>
    <property type="match status" value="1"/>
</dbReference>
<dbReference type="InterPro" id="IPR046791">
    <property type="entry name" value="Polycystin_dom"/>
</dbReference>
<proteinExistence type="inferred from homology"/>
<keyword evidence="6 10" id="KW-0472">Membrane</keyword>
<evidence type="ECO:0000256" key="5">
    <source>
        <dbReference type="ARBA" id="ARBA00022989"/>
    </source>
</evidence>
<evidence type="ECO:0000256" key="1">
    <source>
        <dbReference type="ARBA" id="ARBA00004141"/>
    </source>
</evidence>
<dbReference type="InterPro" id="IPR014010">
    <property type="entry name" value="REJ_dom"/>
</dbReference>
<evidence type="ECO:0000256" key="2">
    <source>
        <dbReference type="ARBA" id="ARBA00007200"/>
    </source>
</evidence>
<feature type="transmembrane region" description="Helical" evidence="10">
    <location>
        <begin position="1495"/>
        <end position="1518"/>
    </location>
</feature>
<evidence type="ECO:0000256" key="7">
    <source>
        <dbReference type="PROSITE-ProRule" id="PRU00152"/>
    </source>
</evidence>
<evidence type="ECO:0000256" key="4">
    <source>
        <dbReference type="ARBA" id="ARBA00022729"/>
    </source>
</evidence>
<feature type="compositionally biased region" description="Polar residues" evidence="9">
    <location>
        <begin position="107"/>
        <end position="117"/>
    </location>
</feature>
<feature type="region of interest" description="Disordered" evidence="9">
    <location>
        <begin position="29"/>
        <end position="117"/>
    </location>
</feature>
<feature type="transmembrane region" description="Helical" evidence="10">
    <location>
        <begin position="2004"/>
        <end position="2031"/>
    </location>
</feature>
<dbReference type="InterPro" id="IPR013122">
    <property type="entry name" value="PKD1_2_channel"/>
</dbReference>
<dbReference type="Pfam" id="PF08016">
    <property type="entry name" value="PKD_channel"/>
    <property type="match status" value="1"/>
</dbReference>
<name>A0ABM3X7I6_ERIEU</name>
<keyword evidence="3 10" id="KW-0812">Transmembrane</keyword>
<reference evidence="15" key="1">
    <citation type="submission" date="2025-08" db="UniProtKB">
        <authorList>
            <consortium name="RefSeq"/>
        </authorList>
    </citation>
    <scope>IDENTIFICATION</scope>
</reference>
<dbReference type="PANTHER" id="PTHR10877:SF185">
    <property type="entry name" value="POLYCYSTIN FAMILY RECEPTOR FOR EGG JELLY"/>
    <property type="match status" value="1"/>
</dbReference>
<feature type="transmembrane region" description="Helical" evidence="10">
    <location>
        <begin position="1124"/>
        <end position="1144"/>
    </location>
</feature>
<dbReference type="InterPro" id="IPR036392">
    <property type="entry name" value="PLAT/LH2_dom_sf"/>
</dbReference>
<keyword evidence="14" id="KW-1185">Reference proteome</keyword>
<evidence type="ECO:0000259" key="13">
    <source>
        <dbReference type="PROSITE" id="PS51111"/>
    </source>
</evidence>
<evidence type="ECO:0000256" key="3">
    <source>
        <dbReference type="ARBA" id="ARBA00022692"/>
    </source>
</evidence>
<evidence type="ECO:0000256" key="10">
    <source>
        <dbReference type="SAM" id="Phobius"/>
    </source>
</evidence>
<accession>A0ABM3X7I6</accession>
<feature type="compositionally biased region" description="Basic and acidic residues" evidence="9">
    <location>
        <begin position="31"/>
        <end position="46"/>
    </location>
</feature>
<dbReference type="PROSITE" id="PS50095">
    <property type="entry name" value="PLAT"/>
    <property type="match status" value="1"/>
</dbReference>
<dbReference type="InterPro" id="IPR001024">
    <property type="entry name" value="PLAT/LH2_dom"/>
</dbReference>
<dbReference type="RefSeq" id="XP_060044766.1">
    <property type="nucleotide sequence ID" value="XM_060188783.1"/>
</dbReference>
<sequence length="2173" mass="247220">MLWVPVLLLLGLGLAWGHPSLILPPSLEPQDLGHHQSQDKEIESRSFRGVCPSSEPSPEPALLHTHLSPEVPVTQHTQPKRGRPRLHRSPSHLSRTTRRSLHRPGRGQTSSAKGTPMAQTACVSRGLIFEAVDSDHDQCKQRSVLPQVNSPCVIKEVKIHTDTNQRPLRVYMGDDLTLYGMVNFDCPSKTKTVQGRWYYVAVPNVGHVPTWRIRPSQKEFLSAPYTWKMNIINSDIKLGVYLLKYIVTIKASPQLPPVEGSDILYVVIERRPLKAVLLGPQKITVKFTDSVVLNGSTSNDPDVGMAVQGLFYSWYCTTNPKNYKRHKITVMSKKVCGPEQTSLRWGSESLSVQEIKPETLAGGRMYYFRLVVKKDTRSAFADKTVHVLPGPAPEARLLCIENCEAVFSISDRLSLFLNCSSCTLSRDVYRWSLHTRAGGEIPFDWKGLTTTGRNRSYLSVKAFALSDFPEDQYSISGRIKAWAGKVRDFQQSFVINHAPRPGECKIKPRKGTSLATKFVVRCRDFKDYNKPLKYKVILSDSYDSGDRHFLRENTMGVSPYFGTQSTSSFFLPVGLLVNRYSLKIYVQVYDSLGTFTQVTLASTVLPPTNRLSPETVLQKLHNLTMGPDSTLSDLLKKNDFLGAGYLIYNGASVLNSMRNNSNVQENMVQLREHLVNQTFQLPLNTLEEITQVVAALAKLTQRVSDITEISQERFTERISQANEALQEYRKRNKQFHSEQIGTVCIGIFRSLSNLLKLSAHHKAFEEPIYVLDSLADTVLASVMPENETKVLQSPGITMYVRKTGEWNAANVSVQGEPSHNDLYAKVNISSVPGLAENAPMSTTFIEFIEDPFPWIGYPENISTDVVGFRMSATTANGEEVEITPEVAEVYLTRKTLSSEVFNITMSPSTEFDRADESSKTATGAFRFEVDCSEQKELLLHIITEVTLLFRVSVYAGGNLTHNALIATYLVPHDISPLANQSDLFDPNCTVKAARVVCLSPSLLQVIAERLQSTDCVIAVVLQAPQFVQSPNDKLVRISVFRAQCLDMYGIQNEWNEHSCTLGEKTSWQRVHCVCKTKDIEQPKHPLMLLKLRQYSHYVAAKVIVAPNRVNLRLDIVKKITQNPVTLIAVIFILILYTILAVWALHRDETDQFLRQHVIILPDNDPYDKTCYLLTVFTGSRCGSGTRANVFVKLLGTESTSNVHCLNHPHFSILYRGSINTFLITTRNNLGDIHSIHVWHNNEGSSPSWYLSRIKVENLFSRKIWLFMCREWLSIDTSLYRSFYASQPDQPVSKLDFFLIDMTYKMGKSHMWFSVFAAVISKQFNRLQRLSCCLSVLLSSLLCNIMFLNLNPSDEMESPQDKYFRSMIIGMESTLITLPVQVIITALFNFSQRNPLVLVKRVAPRMIPEVVDSGDNWGTILQKWYKKETSEPEKTREVEQQRMAATSVLDTKPAGTVEEVINTHTNANPDAHAEEPTSKARSGHVQTKTRFVLPHCFVYLAWVLVFATCSISSFFIVLYGLTYGYERSLKWLFSSFFAFIQSVFLVQPVKIILFTGLQSNCSRYCKNLSWISTYRYTEISLEDLNLRPSRMAMVHKHIVQLQKSRMYQPLTEDEIRIFHRKKTVKKRAFLFLCYILTHFIFLALLLTLVAILRHKDTFHYNQFISDQFSVDLVTVTKLDDIYSWLDKVPLPLFHNDVKPTFLPDSSSKILGLPRMRQVRAKPGGKTCLPAKHFGKSRVSGEIHCHPQYGSDPEDTRNYFASWDTVANQTPEETDSGFTYNPTERSWAYRSYGLSHTYGSGGYTFQFFPEEQQFNSTLRIKDLQSSHWLDEKTWAVILELTTFNADSSLFCSLSVIFEVSQVGVVNTSLSAHSFSLADFNRDTSSEIYLYVAILLFLLAYIIDEVYVISQEGALYVRSVCNLVNFVFKSLFLVLAVLFIRKHTLAMGMIQLYLFNPVAFLPFHAVSQVDQFMRMILGFLLFLAFLKTLKYSRVFYNVRLAQRAIRAALPGICHMAFVVSVYIFLYMAFGYLVFGQHEWNYSHLMHSTLTIFSYCVSAFHNTEFCNNRALGILLLSSFILLMVCILINLFKAVILSSYEEMKQPVYEEPSEEAEAMAYLYHKLRAMLTSVGFHSETREEPEFFVDMVYGHPERNSHRYLGLKTRNFHGENKVYLVV</sequence>
<feature type="transmembrane region" description="Helical" evidence="10">
    <location>
        <begin position="1957"/>
        <end position="1983"/>
    </location>
</feature>
<keyword evidence="5 10" id="KW-1133">Transmembrane helix</keyword>
<feature type="transmembrane region" description="Helical" evidence="10">
    <location>
        <begin position="1530"/>
        <end position="1552"/>
    </location>
</feature>
<feature type="transmembrane region" description="Helical" evidence="10">
    <location>
        <begin position="1917"/>
        <end position="1937"/>
    </location>
</feature>
<evidence type="ECO:0000313" key="14">
    <source>
        <dbReference type="Proteomes" id="UP001652624"/>
    </source>
</evidence>
<evidence type="ECO:0000313" key="15">
    <source>
        <dbReference type="RefSeq" id="XP_060044766.1"/>
    </source>
</evidence>
<dbReference type="SUPFAM" id="SSF49723">
    <property type="entry name" value="Lipase/lipooxygenase domain (PLAT/LH2 domain)"/>
    <property type="match status" value="1"/>
</dbReference>
<protein>
    <submittedName>
        <fullName evidence="15">Polycystin family receptor for egg jelly-like</fullName>
    </submittedName>
</protein>
<feature type="transmembrane region" description="Helical" evidence="10">
    <location>
        <begin position="1627"/>
        <end position="1651"/>
    </location>
</feature>
<dbReference type="GeneID" id="132537993"/>
<dbReference type="Proteomes" id="UP001652624">
    <property type="component" value="Chromosome 4"/>
</dbReference>
<feature type="compositionally biased region" description="Basic residues" evidence="9">
    <location>
        <begin position="78"/>
        <end position="105"/>
    </location>
</feature>
<dbReference type="Pfam" id="PF20519">
    <property type="entry name" value="Polycystin_dom"/>
    <property type="match status" value="1"/>
</dbReference>
<comment type="subcellular location">
    <subcellularLocation>
        <location evidence="1">Membrane</location>
        <topology evidence="1">Multi-pass membrane protein</topology>
    </subcellularLocation>
</comment>